<sequence>MNFREECQQLLDQYVSFYRKGDAAGCASVYSLEAELYSPFGRPAIGRQAIEATHKEWVEDGAENKKINVLSAGHSDDLGWCIARFSEGTTGSGSSMNILARQPDGSWAITHCSLNET</sequence>
<dbReference type="SUPFAM" id="SSF54427">
    <property type="entry name" value="NTF2-like"/>
    <property type="match status" value="1"/>
</dbReference>
<dbReference type="Gene3D" id="3.10.450.50">
    <property type="match status" value="1"/>
</dbReference>
<comment type="caution">
    <text evidence="1">The sequence shown here is derived from an EMBL/GenBank/DDBJ whole genome shotgun (WGS) entry which is preliminary data.</text>
</comment>
<dbReference type="InterPro" id="IPR032710">
    <property type="entry name" value="NTF2-like_dom_sf"/>
</dbReference>
<organism evidence="1 2">
    <name type="scientific">Sulfitobacter mediterraneus</name>
    <dbReference type="NCBI Taxonomy" id="83219"/>
    <lineage>
        <taxon>Bacteria</taxon>
        <taxon>Pseudomonadati</taxon>
        <taxon>Pseudomonadota</taxon>
        <taxon>Alphaproteobacteria</taxon>
        <taxon>Rhodobacterales</taxon>
        <taxon>Roseobacteraceae</taxon>
        <taxon>Sulfitobacter</taxon>
    </lineage>
</organism>
<dbReference type="EMBL" id="QBKU01000006">
    <property type="protein sequence ID" value="PTX73702.1"/>
    <property type="molecule type" value="Genomic_DNA"/>
</dbReference>
<keyword evidence="1" id="KW-0413">Isomerase</keyword>
<dbReference type="GO" id="GO:0016853">
    <property type="term" value="F:isomerase activity"/>
    <property type="evidence" value="ECO:0007669"/>
    <property type="project" value="UniProtKB-KW"/>
</dbReference>
<dbReference type="OrthoDB" id="8081576at2"/>
<evidence type="ECO:0000313" key="2">
    <source>
        <dbReference type="Proteomes" id="UP000244092"/>
    </source>
</evidence>
<gene>
    <name evidence="1" type="ORF">C8N31_106166</name>
</gene>
<reference evidence="1 2" key="1">
    <citation type="submission" date="2018-04" db="EMBL/GenBank/DDBJ databases">
        <title>Genomic Encyclopedia of Archaeal and Bacterial Type Strains, Phase II (KMG-II): from individual species to whole genera.</title>
        <authorList>
            <person name="Goeker M."/>
        </authorList>
    </citation>
    <scope>NUCLEOTIDE SEQUENCE [LARGE SCALE GENOMIC DNA]</scope>
    <source>
        <strain evidence="1 2">DSM 12244</strain>
    </source>
</reference>
<name>A0A2T6CDW4_9RHOB</name>
<evidence type="ECO:0000313" key="1">
    <source>
        <dbReference type="EMBL" id="PTX73702.1"/>
    </source>
</evidence>
<dbReference type="AlphaFoldDB" id="A0A2T6CDW4"/>
<proteinExistence type="predicted"/>
<accession>A0A2T6CDW4</accession>
<dbReference type="Proteomes" id="UP000244092">
    <property type="component" value="Unassembled WGS sequence"/>
</dbReference>
<protein>
    <submittedName>
        <fullName evidence="1">Ketosteroid isomerase-like protein</fullName>
    </submittedName>
</protein>